<comment type="caution">
    <text evidence="1">The sequence shown here is derived from an EMBL/GenBank/DDBJ whole genome shotgun (WGS) entry which is preliminary data.</text>
</comment>
<protein>
    <submittedName>
        <fullName evidence="1">Prepilin-type</fullName>
    </submittedName>
</protein>
<sequence>MIEVLIAVTIFTSMVMLSMVALNQGLGQYKKLMQEGIDLRRYAASFWLHQSVSGMLNYTVMDNNKQFPYFRCSYDGVSYVSTSPLSNNIPVVVWIVREKGTSLTYYELPVYAKRYEDIERDYSSSAYKQGSSFVILQDVTDVRIESYVMDMVTKLQQWTPEYDTKDTNMLPTHLKISYKRGGKQETLFFSIHTNKTIRPYNDISRGV</sequence>
<gene>
    <name evidence="1" type="ORF">MBAV_005058</name>
</gene>
<proteinExistence type="predicted"/>
<organism evidence="1 2">
    <name type="scientific">Candidatus Magnetobacterium bavaricum</name>
    <dbReference type="NCBI Taxonomy" id="29290"/>
    <lineage>
        <taxon>Bacteria</taxon>
        <taxon>Pseudomonadati</taxon>
        <taxon>Nitrospirota</taxon>
        <taxon>Thermodesulfovibrionia</taxon>
        <taxon>Thermodesulfovibrionales</taxon>
        <taxon>Candidatus Magnetobacteriaceae</taxon>
        <taxon>Candidatus Magnetobacterium</taxon>
    </lineage>
</organism>
<dbReference type="AlphaFoldDB" id="A0A0F3GPZ6"/>
<keyword evidence="2" id="KW-1185">Reference proteome</keyword>
<dbReference type="EMBL" id="LACI01002186">
    <property type="protein sequence ID" value="KJU82748.1"/>
    <property type="molecule type" value="Genomic_DNA"/>
</dbReference>
<accession>A0A0F3GPZ6</accession>
<evidence type="ECO:0000313" key="1">
    <source>
        <dbReference type="EMBL" id="KJU82748.1"/>
    </source>
</evidence>
<name>A0A0F3GPZ6_9BACT</name>
<dbReference type="Proteomes" id="UP000033423">
    <property type="component" value="Unassembled WGS sequence"/>
</dbReference>
<evidence type="ECO:0000313" key="2">
    <source>
        <dbReference type="Proteomes" id="UP000033423"/>
    </source>
</evidence>
<reference evidence="1 2" key="1">
    <citation type="submission" date="2015-02" db="EMBL/GenBank/DDBJ databases">
        <title>Single-cell genomics of uncultivated deep-branching MTB reveals a conserved set of magnetosome genes.</title>
        <authorList>
            <person name="Kolinko S."/>
            <person name="Richter M."/>
            <person name="Glockner F.O."/>
            <person name="Brachmann A."/>
            <person name="Schuler D."/>
        </authorList>
    </citation>
    <scope>NUCLEOTIDE SEQUENCE [LARGE SCALE GENOMIC DNA]</scope>
    <source>
        <strain evidence="1">TM-1</strain>
    </source>
</reference>